<dbReference type="EMBL" id="JAPWGW010000094">
    <property type="protein sequence ID" value="MCZ4299620.1"/>
    <property type="molecule type" value="Genomic_DNA"/>
</dbReference>
<evidence type="ECO:0000313" key="2">
    <source>
        <dbReference type="Proteomes" id="UP001083770"/>
    </source>
</evidence>
<dbReference type="SUPFAM" id="SSF89550">
    <property type="entry name" value="PHP domain-like"/>
    <property type="match status" value="1"/>
</dbReference>
<accession>A0ABT4LZ11</accession>
<sequence length="80" mass="9224">PLGHLNALFLTDSNPLDVKDPLQAIDIARSQGAVILWNHPGWPDNQSTIYPVHEQLLANHKIDMVEVHNYMEYYPLSFDW</sequence>
<reference evidence="1" key="1">
    <citation type="submission" date="2022-12" db="EMBL/GenBank/DDBJ databases">
        <title>Bacterial isolates from different developmental stages of Nematostella vectensis.</title>
        <authorList>
            <person name="Fraune S."/>
        </authorList>
    </citation>
    <scope>NUCLEOTIDE SEQUENCE</scope>
    <source>
        <strain evidence="1">G21632-S1</strain>
    </source>
</reference>
<dbReference type="Proteomes" id="UP001083770">
    <property type="component" value="Unassembled WGS sequence"/>
</dbReference>
<feature type="non-terminal residue" evidence="1">
    <location>
        <position position="80"/>
    </location>
</feature>
<keyword evidence="2" id="KW-1185">Reference proteome</keyword>
<evidence type="ECO:0008006" key="3">
    <source>
        <dbReference type="Google" id="ProtNLM"/>
    </source>
</evidence>
<gene>
    <name evidence="1" type="ORF">O4G74_16290</name>
</gene>
<feature type="non-terminal residue" evidence="1">
    <location>
        <position position="1"/>
    </location>
</feature>
<organism evidence="1 2">
    <name type="scientific">Henriciella marina</name>
    <dbReference type="NCBI Taxonomy" id="453851"/>
    <lineage>
        <taxon>Bacteria</taxon>
        <taxon>Pseudomonadati</taxon>
        <taxon>Pseudomonadota</taxon>
        <taxon>Alphaproteobacteria</taxon>
        <taxon>Hyphomonadales</taxon>
        <taxon>Hyphomonadaceae</taxon>
        <taxon>Henriciella</taxon>
    </lineage>
</organism>
<dbReference type="Gene3D" id="3.20.20.140">
    <property type="entry name" value="Metal-dependent hydrolases"/>
    <property type="match status" value="1"/>
</dbReference>
<protein>
    <recommendedName>
        <fullName evidence="3">Amidohydrolase</fullName>
    </recommendedName>
</protein>
<proteinExistence type="predicted"/>
<evidence type="ECO:0000313" key="1">
    <source>
        <dbReference type="EMBL" id="MCZ4299620.1"/>
    </source>
</evidence>
<comment type="caution">
    <text evidence="1">The sequence shown here is derived from an EMBL/GenBank/DDBJ whole genome shotgun (WGS) entry which is preliminary data.</text>
</comment>
<dbReference type="InterPro" id="IPR016195">
    <property type="entry name" value="Pol/histidinol_Pase-like"/>
</dbReference>
<name>A0ABT4LZ11_9PROT</name>